<keyword evidence="3" id="KW-1185">Reference proteome</keyword>
<reference evidence="2" key="1">
    <citation type="thesis" date="2020" institute="ProQuest LLC" country="789 East Eisenhower Parkway, Ann Arbor, MI, USA">
        <title>Comparative Genomics and Chromosome Evolution.</title>
        <authorList>
            <person name="Mudd A.B."/>
        </authorList>
    </citation>
    <scope>NUCLEOTIDE SEQUENCE</scope>
    <source>
        <strain evidence="2">237g6f4</strain>
        <tissue evidence="2">Blood</tissue>
    </source>
</reference>
<protein>
    <submittedName>
        <fullName evidence="2">Uncharacterized protein</fullName>
    </submittedName>
</protein>
<evidence type="ECO:0000313" key="3">
    <source>
        <dbReference type="Proteomes" id="UP000824782"/>
    </source>
</evidence>
<name>A0AAV7BGA5_ENGPU</name>
<evidence type="ECO:0000256" key="1">
    <source>
        <dbReference type="SAM" id="MobiDB-lite"/>
    </source>
</evidence>
<feature type="region of interest" description="Disordered" evidence="1">
    <location>
        <begin position="1"/>
        <end position="27"/>
    </location>
</feature>
<accession>A0AAV7BGA5</accession>
<organism evidence="2 3">
    <name type="scientific">Engystomops pustulosus</name>
    <name type="common">Tungara frog</name>
    <name type="synonym">Physalaemus pustulosus</name>
    <dbReference type="NCBI Taxonomy" id="76066"/>
    <lineage>
        <taxon>Eukaryota</taxon>
        <taxon>Metazoa</taxon>
        <taxon>Chordata</taxon>
        <taxon>Craniata</taxon>
        <taxon>Vertebrata</taxon>
        <taxon>Euteleostomi</taxon>
        <taxon>Amphibia</taxon>
        <taxon>Batrachia</taxon>
        <taxon>Anura</taxon>
        <taxon>Neobatrachia</taxon>
        <taxon>Hyloidea</taxon>
        <taxon>Leptodactylidae</taxon>
        <taxon>Leiuperinae</taxon>
        <taxon>Engystomops</taxon>
    </lineage>
</organism>
<comment type="caution">
    <text evidence="2">The sequence shown here is derived from an EMBL/GenBank/DDBJ whole genome shotgun (WGS) entry which is preliminary data.</text>
</comment>
<proteinExistence type="predicted"/>
<evidence type="ECO:0000313" key="2">
    <source>
        <dbReference type="EMBL" id="KAG8571569.1"/>
    </source>
</evidence>
<sequence>MGRGSYSIHRVTSRPGAGGSPHTGHVPLPSVMLKDLYPRLYVSSSPADVSGYRRLWTGVTSPKTRAQDVPTPGPLCRGSQALCGSGNIGETCEL</sequence>
<dbReference type="AlphaFoldDB" id="A0AAV7BGA5"/>
<dbReference type="EMBL" id="WNYA01000005">
    <property type="protein sequence ID" value="KAG8571569.1"/>
    <property type="molecule type" value="Genomic_DNA"/>
</dbReference>
<dbReference type="Proteomes" id="UP000824782">
    <property type="component" value="Unassembled WGS sequence"/>
</dbReference>
<gene>
    <name evidence="2" type="ORF">GDO81_011701</name>
</gene>